<dbReference type="InterPro" id="IPR057421">
    <property type="entry name" value="CGLA_M"/>
</dbReference>
<accession>A0A090WYB9</accession>
<evidence type="ECO:0000313" key="3">
    <source>
        <dbReference type="Proteomes" id="UP000029643"/>
    </source>
</evidence>
<dbReference type="EMBL" id="BBNU01000020">
    <property type="protein sequence ID" value="GAL81951.1"/>
    <property type="molecule type" value="Genomic_DNA"/>
</dbReference>
<evidence type="ECO:0000313" key="2">
    <source>
        <dbReference type="EMBL" id="GAL81951.1"/>
    </source>
</evidence>
<reference evidence="2 3" key="1">
    <citation type="journal article" date="2014" name="Genome Announc.">
        <title>Draft Genome Sequences of Marine Flavobacterium Algibacter lectus Strains SS8 and NR4.</title>
        <authorList>
            <person name="Takatani N."/>
            <person name="Nakanishi M."/>
            <person name="Meirelles P."/>
            <person name="Mino S."/>
            <person name="Suda W."/>
            <person name="Oshima K."/>
            <person name="Hattori M."/>
            <person name="Ohkuma M."/>
            <person name="Hosokawa M."/>
            <person name="Miyashita K."/>
            <person name="Thompson F.L."/>
            <person name="Niwa A."/>
            <person name="Sawabe T."/>
            <person name="Sawabe T."/>
        </authorList>
    </citation>
    <scope>NUCLEOTIDE SEQUENCE [LARGE SCALE GENOMIC DNA]</scope>
    <source>
        <strain evidence="3">JCM19274</strain>
    </source>
</reference>
<evidence type="ECO:0000259" key="1">
    <source>
        <dbReference type="Pfam" id="PF25290"/>
    </source>
</evidence>
<dbReference type="AlphaFoldDB" id="A0A090WYB9"/>
<dbReference type="Pfam" id="PF25290">
    <property type="entry name" value="CGLA_M"/>
    <property type="match status" value="1"/>
</dbReference>
<comment type="caution">
    <text evidence="2">The sequence shown here is derived from an EMBL/GenBank/DDBJ whole genome shotgun (WGS) entry which is preliminary data.</text>
</comment>
<sequence>MINSVGILWGFLDADSKAVIKNVSLKDKRLKELSKVMVTDINVSDINDNKKDDILFFSDNAFTAQFTALDSDFNVIAKFKGSGKDKQRYAHSQGGAFLPSRNEIMFQHGGIIYVLDNQGKLMGKSGTKYGNLVHNDFAFAPQTNQLIAAGEVDGGNALYFYDLNDKNWFKTNFEKQGRMFEVEQNLNALYEQTLHFKLPSYQKKSDKEWVMITSKKTRPEVDKLKGANVKYVIQKAPKESTDRSHLVALMGDIALKKDKRGKYQDTREEIVQMARDYEAEGQPFAFWAGHGNDPFYIQIETLEKILEVAPNTCYGFVYAEMDKVNDPRVIHFVKEYMPRLAKAIRKNNKAKLYFRYKNMFWQQRLTCHYGKRCFSQGNTMIF</sequence>
<proteinExistence type="predicted"/>
<dbReference type="Proteomes" id="UP000029643">
    <property type="component" value="Unassembled WGS sequence"/>
</dbReference>
<protein>
    <recommendedName>
        <fullName evidence="1">Lambda-carrageenase middle domain-containing protein</fullName>
    </recommendedName>
</protein>
<feature type="domain" description="Lambda-carrageenase middle" evidence="1">
    <location>
        <begin position="254"/>
        <end position="365"/>
    </location>
</feature>
<name>A0A090WYB9_9FLAO</name>
<organism evidence="2 3">
    <name type="scientific">Algibacter lectus</name>
    <dbReference type="NCBI Taxonomy" id="221126"/>
    <lineage>
        <taxon>Bacteria</taxon>
        <taxon>Pseudomonadati</taxon>
        <taxon>Bacteroidota</taxon>
        <taxon>Flavobacteriia</taxon>
        <taxon>Flavobacteriales</taxon>
        <taxon>Flavobacteriaceae</taxon>
        <taxon>Algibacter</taxon>
    </lineage>
</organism>
<gene>
    <name evidence="2" type="ORF">JCM19274_131</name>
</gene>